<dbReference type="EMBL" id="NAJO01000020">
    <property type="protein sequence ID" value="OQO05022.1"/>
    <property type="molecule type" value="Genomic_DNA"/>
</dbReference>
<comment type="caution">
    <text evidence="1">The sequence shown here is derived from an EMBL/GenBank/DDBJ whole genome shotgun (WGS) entry which is preliminary data.</text>
</comment>
<evidence type="ECO:0000313" key="1">
    <source>
        <dbReference type="EMBL" id="OQO05022.1"/>
    </source>
</evidence>
<keyword evidence="2" id="KW-1185">Reference proteome</keyword>
<dbReference type="AlphaFoldDB" id="A0A1V8T1G5"/>
<dbReference type="Proteomes" id="UP000192596">
    <property type="component" value="Unassembled WGS sequence"/>
</dbReference>
<gene>
    <name evidence="1" type="ORF">B0A48_08042</name>
</gene>
<reference evidence="2" key="1">
    <citation type="submission" date="2017-03" db="EMBL/GenBank/DDBJ databases">
        <title>Genomes of endolithic fungi from Antarctica.</title>
        <authorList>
            <person name="Coleine C."/>
            <person name="Masonjones S."/>
            <person name="Stajich J.E."/>
        </authorList>
    </citation>
    <scope>NUCLEOTIDE SEQUENCE [LARGE SCALE GENOMIC DNA]</scope>
    <source>
        <strain evidence="2">CCFEE 5527</strain>
    </source>
</reference>
<evidence type="ECO:0000313" key="2">
    <source>
        <dbReference type="Proteomes" id="UP000192596"/>
    </source>
</evidence>
<organism evidence="1 2">
    <name type="scientific">Cryoendolithus antarcticus</name>
    <dbReference type="NCBI Taxonomy" id="1507870"/>
    <lineage>
        <taxon>Eukaryota</taxon>
        <taxon>Fungi</taxon>
        <taxon>Dikarya</taxon>
        <taxon>Ascomycota</taxon>
        <taxon>Pezizomycotina</taxon>
        <taxon>Dothideomycetes</taxon>
        <taxon>Dothideomycetidae</taxon>
        <taxon>Cladosporiales</taxon>
        <taxon>Cladosporiaceae</taxon>
        <taxon>Cryoendolithus</taxon>
    </lineage>
</organism>
<name>A0A1V8T1G5_9PEZI</name>
<accession>A0A1V8T1G5</accession>
<dbReference type="InParanoid" id="A0A1V8T1G5"/>
<proteinExistence type="predicted"/>
<protein>
    <submittedName>
        <fullName evidence="1">Uncharacterized protein</fullName>
    </submittedName>
</protein>
<sequence length="272" mass="30797">MEPATQPPSEALRIRVDAALDAFRQRVYESNYAEFKHVLEWAHTQFDPIDYDDQDEPVEDQLEARFDTVYDEYFHEGLYHPIAHAEFANLVHGANIDELAGPHIARPFVPNGTTTPPDSEAFASRYQELQSKVSAAAIAGEDASLPNEYRVIMSLAETILPCGTSKASNVLTLCCCLQPLYSVEVPALPELIDRLGLGSEDWIVYAGCITGSESYDNMTTCGLVLCEQKRGSRDGRRKAWRIFVIRNNSEAEDHESFETFLEWYCEYGRRDW</sequence>